<dbReference type="AlphaFoldDB" id="A0A0H5SG23"/>
<reference evidence="1 2" key="1">
    <citation type="submission" date="2015-06" db="EMBL/GenBank/DDBJ databases">
        <authorList>
            <person name="Wibberg Daniel"/>
        </authorList>
    </citation>
    <scope>NUCLEOTIDE SEQUENCE [LARGE SCALE GENOMIC DNA]</scope>
    <source>
        <strain evidence="1 2">T3/55T</strain>
    </source>
</reference>
<accession>A0A0H5SG23</accession>
<dbReference type="RefSeq" id="WP_103202556.1">
    <property type="nucleotide sequence ID" value="NZ_CVTD020000015.1"/>
</dbReference>
<evidence type="ECO:0000313" key="1">
    <source>
        <dbReference type="EMBL" id="CRZ34442.1"/>
    </source>
</evidence>
<keyword evidence="2" id="KW-1185">Reference proteome</keyword>
<sequence>MRNLNLSQQYLLYILKDKPKIIYRKKCKLGLLAIGIWELFQYGAIDLKKNCLISISGYDNNKLQDDFLKELLLILTKSKKQSLTAIVEKHIIYSSRQYKRYMEAILNSLVEQGYIIELKKCKMCRKKYKISNDFKIEFNFESNNIIKYVMSKIENTDNKDTSITDYFMKKYVDKLFDEFKFHKLETLIIIILSFFTDD</sequence>
<organism evidence="1 2">
    <name type="scientific">Herbinix hemicellulosilytica</name>
    <dbReference type="NCBI Taxonomy" id="1564487"/>
    <lineage>
        <taxon>Bacteria</taxon>
        <taxon>Bacillati</taxon>
        <taxon>Bacillota</taxon>
        <taxon>Clostridia</taxon>
        <taxon>Lachnospirales</taxon>
        <taxon>Lachnospiraceae</taxon>
        <taxon>Herbinix</taxon>
    </lineage>
</organism>
<protein>
    <submittedName>
        <fullName evidence="1">Uncharacterized protein</fullName>
    </submittedName>
</protein>
<name>A0A0H5SG23_HERHM</name>
<dbReference type="InterPro" id="IPR038261">
    <property type="entry name" value="GPP34-like_sf"/>
</dbReference>
<dbReference type="Gene3D" id="1.10.3630.10">
    <property type="entry name" value="yeast vps74-n-term truncation variant domain like"/>
    <property type="match status" value="1"/>
</dbReference>
<evidence type="ECO:0000313" key="2">
    <source>
        <dbReference type="Proteomes" id="UP000236497"/>
    </source>
</evidence>
<proteinExistence type="predicted"/>
<dbReference type="Proteomes" id="UP000236497">
    <property type="component" value="Unassembled WGS sequence"/>
</dbReference>
<gene>
    <name evidence="1" type="ORF">HHT355_1240</name>
</gene>
<dbReference type="EMBL" id="CVTD020000015">
    <property type="protein sequence ID" value="CRZ34442.1"/>
    <property type="molecule type" value="Genomic_DNA"/>
</dbReference>